<evidence type="ECO:0000256" key="2">
    <source>
        <dbReference type="ARBA" id="ARBA00022525"/>
    </source>
</evidence>
<keyword evidence="4" id="KW-0645">Protease</keyword>
<dbReference type="PATRIC" id="fig|1515334.3.peg.2919"/>
<dbReference type="RefSeq" id="WP_052244529.1">
    <property type="nucleotide sequence ID" value="NZ_JSUQ01000011.1"/>
</dbReference>
<dbReference type="GO" id="GO:0005576">
    <property type="term" value="C:extracellular region"/>
    <property type="evidence" value="ECO:0007669"/>
    <property type="project" value="UniProtKB-SubCell"/>
</dbReference>
<dbReference type="AlphaFoldDB" id="A0A0B3S6Z5"/>
<dbReference type="InterPro" id="IPR001343">
    <property type="entry name" value="Hemolysn_Ca-bd"/>
</dbReference>
<comment type="caution">
    <text evidence="4">The sequence shown here is derived from an EMBL/GenBank/DDBJ whole genome shotgun (WGS) entry which is preliminary data.</text>
</comment>
<dbReference type="Proteomes" id="UP000030960">
    <property type="component" value="Unassembled WGS sequence"/>
</dbReference>
<dbReference type="GO" id="GO:0008233">
    <property type="term" value="F:peptidase activity"/>
    <property type="evidence" value="ECO:0007669"/>
    <property type="project" value="UniProtKB-KW"/>
</dbReference>
<reference evidence="4 5" key="1">
    <citation type="submission" date="2014-10" db="EMBL/GenBank/DDBJ databases">
        <title>Genome sequence of Ponticoccus sp. strain UMTAT08 isolated from clonal culture of toxic dinoflagellate Alexandrium tamiyavanichii.</title>
        <authorList>
            <person name="Gan H.Y."/>
            <person name="Muhd D.-D."/>
            <person name="Mohd Noor M.E."/>
            <person name="Yeong Y.S."/>
            <person name="Usup G."/>
        </authorList>
    </citation>
    <scope>NUCLEOTIDE SEQUENCE [LARGE SCALE GENOMIC DNA]</scope>
    <source>
        <strain evidence="4 5">UMTAT08</strain>
    </source>
</reference>
<feature type="compositionally biased region" description="Polar residues" evidence="3">
    <location>
        <begin position="378"/>
        <end position="389"/>
    </location>
</feature>
<keyword evidence="5" id="KW-1185">Reference proteome</keyword>
<feature type="region of interest" description="Disordered" evidence="3">
    <location>
        <begin position="294"/>
        <end position="423"/>
    </location>
</feature>
<protein>
    <submittedName>
        <fullName evidence="4">Putative protease</fullName>
    </submittedName>
</protein>
<evidence type="ECO:0000256" key="3">
    <source>
        <dbReference type="SAM" id="MobiDB-lite"/>
    </source>
</evidence>
<evidence type="ECO:0000313" key="5">
    <source>
        <dbReference type="Proteomes" id="UP000030960"/>
    </source>
</evidence>
<dbReference type="InterPro" id="IPR018511">
    <property type="entry name" value="Hemolysin-typ_Ca-bd_CS"/>
</dbReference>
<sequence>MAQIFQTTDTSATVTATNGDTLTILEGVQVTPSAVAVQMADGSSTQTRLFNNGDLFGTVQINTAYAEIINNGTIQAGIDSAFVLDTPSSEPGARLHIYNYGSVIAADDVIDPSGAQSSVDLQVVNHGLMSATRLGDLLPGGGDLSNAIIVNYGEMRGSILDLSSDSGGRLTNLGTLAVDRIIFATTSSAFLPGVFVNHGTIIGKNGMSAQIEFSNENDRMINTGTITGTVNLGDGFDLYDGMGTGQVVQANFSGTVSGGNGNDTLKGGNFPDFLSGGNDDDLLIGRGGNDTLSAGSGDDIAFGGDGDDDLRGQSDNDTLNGNAGDDLISGDDGNDVLVGQAGSDSLYGGIGDDTLDGGSDDDVLEGGDDNDILRGQAGNDTLRGQNGNDLLNGRDGADELDGGEGNDTLDGGSGNDVLEGGDGTDVLRGRDGEDELAGGLGLDFLTGGQDADVFLFRTTAQAGLGAQRDQILDFEQGIDIINVVSMIPGVFTFVGIGPFTGANQIRVIETAAGSSIVQFNTDADLAAEAEIRVAGVTGLTEDDFAL</sequence>
<dbReference type="Gene3D" id="2.150.10.10">
    <property type="entry name" value="Serralysin-like metalloprotease, C-terminal"/>
    <property type="match status" value="4"/>
</dbReference>
<feature type="compositionally biased region" description="Acidic residues" evidence="3">
    <location>
        <begin position="353"/>
        <end position="370"/>
    </location>
</feature>
<dbReference type="GO" id="GO:0006508">
    <property type="term" value="P:proteolysis"/>
    <property type="evidence" value="ECO:0007669"/>
    <property type="project" value="UniProtKB-KW"/>
</dbReference>
<name>A0A0B3S6Z5_9RHOB</name>
<dbReference type="SUPFAM" id="SSF51120">
    <property type="entry name" value="beta-Roll"/>
    <property type="match status" value="2"/>
</dbReference>
<evidence type="ECO:0000256" key="1">
    <source>
        <dbReference type="ARBA" id="ARBA00004613"/>
    </source>
</evidence>
<dbReference type="PROSITE" id="PS00330">
    <property type="entry name" value="HEMOLYSIN_CALCIUM"/>
    <property type="match status" value="3"/>
</dbReference>
<dbReference type="PRINTS" id="PR00313">
    <property type="entry name" value="CABNDNGRPT"/>
</dbReference>
<keyword evidence="2" id="KW-0964">Secreted</keyword>
<proteinExistence type="predicted"/>
<dbReference type="PANTHER" id="PTHR38340">
    <property type="entry name" value="S-LAYER PROTEIN"/>
    <property type="match status" value="1"/>
</dbReference>
<dbReference type="EMBL" id="JSUQ01000011">
    <property type="protein sequence ID" value="KHQ52426.1"/>
    <property type="molecule type" value="Genomic_DNA"/>
</dbReference>
<dbReference type="PANTHER" id="PTHR38340:SF1">
    <property type="entry name" value="S-LAYER PROTEIN"/>
    <property type="match status" value="1"/>
</dbReference>
<dbReference type="STRING" id="561184.SAMN05216376_109162"/>
<organism evidence="4 5">
    <name type="scientific">Mameliella alba</name>
    <dbReference type="NCBI Taxonomy" id="561184"/>
    <lineage>
        <taxon>Bacteria</taxon>
        <taxon>Pseudomonadati</taxon>
        <taxon>Pseudomonadota</taxon>
        <taxon>Alphaproteobacteria</taxon>
        <taxon>Rhodobacterales</taxon>
        <taxon>Roseobacteraceae</taxon>
        <taxon>Mameliella</taxon>
    </lineage>
</organism>
<dbReference type="InterPro" id="IPR011049">
    <property type="entry name" value="Serralysin-like_metalloprot_C"/>
</dbReference>
<keyword evidence="4" id="KW-0378">Hydrolase</keyword>
<comment type="subcellular location">
    <subcellularLocation>
        <location evidence="1">Secreted</location>
    </subcellularLocation>
</comment>
<dbReference type="Pfam" id="PF00353">
    <property type="entry name" value="HemolysinCabind"/>
    <property type="match status" value="5"/>
</dbReference>
<gene>
    <name evidence="4" type="ORF">OA50_02901</name>
</gene>
<dbReference type="GO" id="GO:0005509">
    <property type="term" value="F:calcium ion binding"/>
    <property type="evidence" value="ECO:0007669"/>
    <property type="project" value="InterPro"/>
</dbReference>
<accession>A0A0B3S6Z5</accession>
<dbReference type="InterPro" id="IPR050557">
    <property type="entry name" value="RTX_toxin/Mannuronan_C5-epim"/>
</dbReference>
<evidence type="ECO:0000313" key="4">
    <source>
        <dbReference type="EMBL" id="KHQ52426.1"/>
    </source>
</evidence>